<evidence type="ECO:0008006" key="3">
    <source>
        <dbReference type="Google" id="ProtNLM"/>
    </source>
</evidence>
<accession>A0ABD0SDU1</accession>
<dbReference type="PANTHER" id="PTHR46601:SF2">
    <property type="entry name" value="UBIQUITIN-LIKE PROTEASE FAMILY PROFILE DOMAIN-CONTAINING PROTEIN"/>
    <property type="match status" value="1"/>
</dbReference>
<dbReference type="EMBL" id="JBEDNZ010000023">
    <property type="protein sequence ID" value="KAL0812027.1"/>
    <property type="molecule type" value="Genomic_DNA"/>
</dbReference>
<evidence type="ECO:0000313" key="1">
    <source>
        <dbReference type="EMBL" id="KAL0812027.1"/>
    </source>
</evidence>
<gene>
    <name evidence="1" type="ORF">ABMA28_009421</name>
</gene>
<dbReference type="PANTHER" id="PTHR46601">
    <property type="entry name" value="ULP_PROTEASE DOMAIN-CONTAINING PROTEIN"/>
    <property type="match status" value="1"/>
</dbReference>
<protein>
    <recommendedName>
        <fullName evidence="3">Transposase</fullName>
    </recommendedName>
</protein>
<proteinExistence type="predicted"/>
<reference evidence="1 2" key="1">
    <citation type="submission" date="2024-06" db="EMBL/GenBank/DDBJ databases">
        <title>A chromosome-level genome assembly of beet webworm, Loxostege sticticalis.</title>
        <authorList>
            <person name="Zhang Y."/>
        </authorList>
    </citation>
    <scope>NUCLEOTIDE SEQUENCE [LARGE SCALE GENOMIC DNA]</scope>
    <source>
        <strain evidence="1">AQ028</strain>
        <tissue evidence="1">Male pupae</tissue>
    </source>
</reference>
<dbReference type="AlphaFoldDB" id="A0ABD0SDU1"/>
<evidence type="ECO:0000313" key="2">
    <source>
        <dbReference type="Proteomes" id="UP001549921"/>
    </source>
</evidence>
<name>A0ABD0SDU1_LOXSC</name>
<dbReference type="Proteomes" id="UP001549921">
    <property type="component" value="Unassembled WGS sequence"/>
</dbReference>
<sequence length="840" mass="97190">MPGPSRQCDSPKSDISSVKRRLRYNVSKKLLWYHKQLNELKRHNDMLRKRLLRYKNKQQYSKSPRTKVELLLKNPSNKDEVKKNLVFAETIKDNLTSNYENLKTHKQKKEFKENIKPACQTLKKYKMLKDLKPKIVRKVIEKPKLHESKNRIRKDIISFFESDDNSRMTAGKKECITRNKEKKQKRFLADTLKNLHKKFLENHQYVVSYSFFCKNKPFWVVHPEEKDKESCMCKIHDNISLLAQALYNNKIIIEKTASKKTASEVLASTVCNTHNLTCLERKCPICINKLPSVKEFDNSVEIKYWMWEYGTKEINTKKGEKIIKISEKKEHKDAPKAILEQLIKHLDTFYMHCANITNQYVCTTTLKSQLNLNEAVIHMDFSENNSTKYNTEIQSLHFGGSRNQISLHTSVVYLPGRQPQSFCTYSDCLRHDAFAVWGHIVPILKFIEQKALKTDTLHFITDSTCSQYRNKTINYIITKLHWDLKKLKCVTWNYTEAGHGKGAPDGVGAALKRTADQIVRYGKDIPDVNTFAAEMKKAVKNVLLEYVSEYEIYEKEYFMPTTLLKPFKGMMQVHQIIWNKNNENTVVLRRQSCVSEMCKDKAIICVHGKHIGFNHLPMPSSPPAKEKPIILSNILIAPGSIPVEIPPKTSSSNHPSDVVLLHRSQKFIATGNFGLPPELQNINIDDTNNILFEDLEDSVINQNNDNEHLPKEKLDDELSRLTPDLNYVNMLKEPPAEQFANLGEGCSKRTSLKIGLWVIVSYAAKKTTKYFIGQIINNNEDGVVVKFLRRLKGTNNVFIWPENDDEDCVSYDSIAKILDEPNINRRGQLLFKDIEDFVLE</sequence>
<organism evidence="1 2">
    <name type="scientific">Loxostege sticticalis</name>
    <name type="common">Beet webworm moth</name>
    <dbReference type="NCBI Taxonomy" id="481309"/>
    <lineage>
        <taxon>Eukaryota</taxon>
        <taxon>Metazoa</taxon>
        <taxon>Ecdysozoa</taxon>
        <taxon>Arthropoda</taxon>
        <taxon>Hexapoda</taxon>
        <taxon>Insecta</taxon>
        <taxon>Pterygota</taxon>
        <taxon>Neoptera</taxon>
        <taxon>Endopterygota</taxon>
        <taxon>Lepidoptera</taxon>
        <taxon>Glossata</taxon>
        <taxon>Ditrysia</taxon>
        <taxon>Pyraloidea</taxon>
        <taxon>Crambidae</taxon>
        <taxon>Pyraustinae</taxon>
        <taxon>Loxostege</taxon>
    </lineage>
</organism>
<comment type="caution">
    <text evidence="1">The sequence shown here is derived from an EMBL/GenBank/DDBJ whole genome shotgun (WGS) entry which is preliminary data.</text>
</comment>